<reference evidence="2 3" key="1">
    <citation type="submission" date="2024-12" db="EMBL/GenBank/DDBJ databases">
        <title>The unique morphological basis and parallel evolutionary history of personate flowers in Penstemon.</title>
        <authorList>
            <person name="Depatie T.H."/>
            <person name="Wessinger C.A."/>
        </authorList>
    </citation>
    <scope>NUCLEOTIDE SEQUENCE [LARGE SCALE GENOMIC DNA]</scope>
    <source>
        <strain evidence="2">WTNN_2</strain>
        <tissue evidence="2">Leaf</tissue>
    </source>
</reference>
<sequence length="83" mass="9636">MKLRKGFVAVQVGLRANDHDEIGDIYFQRFTIPISYFYNPLFLKLLDRASEVYGYNANGPLMLPCSIEDFVNLQCRIEKRSLC</sequence>
<comment type="similarity">
    <text evidence="1">Belongs to the ARG7 family.</text>
</comment>
<comment type="caution">
    <text evidence="2">The sequence shown here is derived from an EMBL/GenBank/DDBJ whole genome shotgun (WGS) entry which is preliminary data.</text>
</comment>
<dbReference type="AlphaFoldDB" id="A0ABD3U9E8"/>
<dbReference type="PANTHER" id="PTHR31374">
    <property type="entry name" value="AUXIN-INDUCED PROTEIN-LIKE-RELATED"/>
    <property type="match status" value="1"/>
</dbReference>
<name>A0ABD3U9E8_9LAMI</name>
<gene>
    <name evidence="2" type="ORF">ACJIZ3_002176</name>
</gene>
<protein>
    <submittedName>
        <fullName evidence="2">Uncharacterized protein</fullName>
    </submittedName>
</protein>
<dbReference type="Proteomes" id="UP001634393">
    <property type="component" value="Unassembled WGS sequence"/>
</dbReference>
<accession>A0ABD3U9E8</accession>
<keyword evidence="3" id="KW-1185">Reference proteome</keyword>
<proteinExistence type="inferred from homology"/>
<dbReference type="Pfam" id="PF02519">
    <property type="entry name" value="Auxin_inducible"/>
    <property type="match status" value="1"/>
</dbReference>
<dbReference type="InterPro" id="IPR003676">
    <property type="entry name" value="SAUR_fam"/>
</dbReference>
<organism evidence="2 3">
    <name type="scientific">Penstemon smallii</name>
    <dbReference type="NCBI Taxonomy" id="265156"/>
    <lineage>
        <taxon>Eukaryota</taxon>
        <taxon>Viridiplantae</taxon>
        <taxon>Streptophyta</taxon>
        <taxon>Embryophyta</taxon>
        <taxon>Tracheophyta</taxon>
        <taxon>Spermatophyta</taxon>
        <taxon>Magnoliopsida</taxon>
        <taxon>eudicotyledons</taxon>
        <taxon>Gunneridae</taxon>
        <taxon>Pentapetalae</taxon>
        <taxon>asterids</taxon>
        <taxon>lamiids</taxon>
        <taxon>Lamiales</taxon>
        <taxon>Plantaginaceae</taxon>
        <taxon>Cheloneae</taxon>
        <taxon>Penstemon</taxon>
    </lineage>
</organism>
<evidence type="ECO:0000313" key="2">
    <source>
        <dbReference type="EMBL" id="KAL3844773.1"/>
    </source>
</evidence>
<dbReference type="PANTHER" id="PTHR31374:SF228">
    <property type="entry name" value="SAUR FAMILY PROTEIN"/>
    <property type="match status" value="1"/>
</dbReference>
<dbReference type="EMBL" id="JBJXBP010000002">
    <property type="protein sequence ID" value="KAL3844773.1"/>
    <property type="molecule type" value="Genomic_DNA"/>
</dbReference>
<evidence type="ECO:0000313" key="3">
    <source>
        <dbReference type="Proteomes" id="UP001634393"/>
    </source>
</evidence>
<evidence type="ECO:0000256" key="1">
    <source>
        <dbReference type="ARBA" id="ARBA00006974"/>
    </source>
</evidence>